<feature type="compositionally biased region" description="Basic and acidic residues" evidence="5">
    <location>
        <begin position="970"/>
        <end position="981"/>
    </location>
</feature>
<feature type="compositionally biased region" description="Polar residues" evidence="5">
    <location>
        <begin position="983"/>
        <end position="999"/>
    </location>
</feature>
<evidence type="ECO:0000256" key="4">
    <source>
        <dbReference type="ARBA" id="ARBA00023242"/>
    </source>
</evidence>
<dbReference type="GO" id="GO:0010468">
    <property type="term" value="P:regulation of gene expression"/>
    <property type="evidence" value="ECO:0007669"/>
    <property type="project" value="InterPro"/>
</dbReference>
<dbReference type="Proteomes" id="UP001205998">
    <property type="component" value="Unassembled WGS sequence"/>
</dbReference>
<feature type="compositionally biased region" description="Pro residues" evidence="5">
    <location>
        <begin position="936"/>
        <end position="945"/>
    </location>
</feature>
<feature type="compositionally biased region" description="Basic and acidic residues" evidence="5">
    <location>
        <begin position="309"/>
        <end position="318"/>
    </location>
</feature>
<accession>A0AAD5ABA0</accession>
<dbReference type="Pfam" id="PF18876">
    <property type="entry name" value="AFF4_CHD"/>
    <property type="match status" value="1"/>
</dbReference>
<evidence type="ECO:0000259" key="6">
    <source>
        <dbReference type="Pfam" id="PF18876"/>
    </source>
</evidence>
<feature type="compositionally biased region" description="Polar residues" evidence="5">
    <location>
        <begin position="761"/>
        <end position="774"/>
    </location>
</feature>
<feature type="compositionally biased region" description="Basic and acidic residues" evidence="5">
    <location>
        <begin position="673"/>
        <end position="683"/>
    </location>
</feature>
<feature type="region of interest" description="Disordered" evidence="5">
    <location>
        <begin position="350"/>
        <end position="393"/>
    </location>
</feature>
<evidence type="ECO:0000256" key="2">
    <source>
        <dbReference type="ARBA" id="ARBA00007354"/>
    </source>
</evidence>
<evidence type="ECO:0000313" key="8">
    <source>
        <dbReference type="Proteomes" id="UP001205998"/>
    </source>
</evidence>
<feature type="compositionally biased region" description="Polar residues" evidence="5">
    <location>
        <begin position="195"/>
        <end position="211"/>
    </location>
</feature>
<comment type="caution">
    <text evidence="7">The sequence shown here is derived from an EMBL/GenBank/DDBJ whole genome shotgun (WGS) entry which is preliminary data.</text>
</comment>
<dbReference type="PANTHER" id="PTHR10528">
    <property type="entry name" value="AF4/FMR2 FAMILY MEMBER"/>
    <property type="match status" value="1"/>
</dbReference>
<comment type="subcellular location">
    <subcellularLocation>
        <location evidence="1">Nucleus</location>
    </subcellularLocation>
</comment>
<keyword evidence="3" id="KW-0597">Phosphoprotein</keyword>
<feature type="compositionally biased region" description="Acidic residues" evidence="5">
    <location>
        <begin position="280"/>
        <end position="289"/>
    </location>
</feature>
<feature type="compositionally biased region" description="Low complexity" evidence="5">
    <location>
        <begin position="172"/>
        <end position="187"/>
    </location>
</feature>
<gene>
    <name evidence="7" type="ORF">C0J50_4502</name>
</gene>
<keyword evidence="8" id="KW-1185">Reference proteome</keyword>
<feature type="region of interest" description="Disordered" evidence="5">
    <location>
        <begin position="159"/>
        <end position="326"/>
    </location>
</feature>
<feature type="compositionally biased region" description="Basic and acidic residues" evidence="5">
    <location>
        <begin position="492"/>
        <end position="501"/>
    </location>
</feature>
<dbReference type="PANTHER" id="PTHR10528:SF6">
    <property type="entry name" value="AF4_FMR2 FAMILY MEMBER 1"/>
    <property type="match status" value="1"/>
</dbReference>
<feature type="compositionally biased region" description="Polar residues" evidence="5">
    <location>
        <begin position="589"/>
        <end position="602"/>
    </location>
</feature>
<feature type="compositionally biased region" description="Basic and acidic residues" evidence="5">
    <location>
        <begin position="366"/>
        <end position="380"/>
    </location>
</feature>
<feature type="compositionally biased region" description="Low complexity" evidence="5">
    <location>
        <begin position="914"/>
        <end position="935"/>
    </location>
</feature>
<sequence>MSSSIVHYSVFTVQHHICSVQQEVFVLYEVFYIQHSVFAVQNTMFEGRCSTSGLVPAAIIQCQMLHVVLLQPLEEDRLPTSNLPSSLHPEAPSLGKYGVREELDILRRKEWERRNQEALQDKELYQESVPLFGEPYKKINGDELSSRIQRMLGNYEDGNNLQYDGATRDRPLSSSSLSSSYGHSGLPLHKDKTDPSFQSSSSYGSTKQVHSSHGPPQPSKKFPLPGNSISIQSKEIPVKSLQVKTDSWSDLRNYSTLPAILPDLSPPAEPLSPLHSSESSDFDQDMDEGNDGKRHSLSPQCERSSGRTNSEETQKETSHLSSEAPIPATQTFSLPLSSKPNLANSRKPMALVRPMDGPDQVTSESPDLKPPRSDYHENLSDLKSVGKPNLPPLKIPSQSVEMLSNEVQRVEEILREMTHSWPPLLTAIQTPSTAESSKFSFPNKVISLIYTHTHTHTHTHIYIMNVCLLCRMCCKGVKLILFLQDSSVHREYQQPQKHSETPPKAPPSPAHQRPLVCDNDGTGVLAPPGGAESGSSSDSESSSESESDSESNDSSADETAPAPRSNTPPAKAEGLKDINWQLISWIKESQQSLNPQNHVNVSTKPNPKPTTGTKSQSYPRPEEDSKPKTRKHYTSRTPVSQPEFSDANFEAKPAPVTQHNNHKPASSTNPESGTRKTVGEIHLSKSAKAPSSLHVESVEVTPRNKDATFTERPKVKTKTIQEKKSVNRKSAKRSSSDKKDAKEASHKIAPVIVEDKKEAESSSPPRKNNAIVNNTPSKSSKKSRPHSPTTPAGRKSKSTASRSTVDVPLTLVVKIQLTHLSRVPQIPKATKMGTSILEENPVKKPSQEKEPGKAGKKRPAGHSELSVPKKKPKLQKDKEGKTSSSSQHNSGKIEASKSRHSETDRKSSKKLHTPVPAFAPAFAPASAPAPASASAPLPPAAPQPPGHKRHSGEMEEKSSSASKHKKKSSSRGEHGKTEKKTQKSISSVPNPNPPTSCGASPSLRPLLKFDEKSCSVDHHMKEAKKLKHKADAMVDKMSKALSYLDAAMSFVESGIAMETDPQTPKSAYTMFSDTVDLIRFILKLKNYLDPSAPVSERDFLVLCLRCQALLQMAMFRCKRDSAMKYSRTLTEYFKSSKSVQAPSPCISKNSSPMSPMPSPASSVVSNPSSSSNTVPIPQPIQQMASSYINITALFLSAHETWEQAEELARTRTGLLCDLDKALGHLSLMSSMTSLVRFIRQGLHWLRLDTLNARQGS</sequence>
<feature type="compositionally biased region" description="Polar residues" evidence="5">
    <location>
        <begin position="297"/>
        <end position="308"/>
    </location>
</feature>
<dbReference type="GO" id="GO:0032783">
    <property type="term" value="C:super elongation complex"/>
    <property type="evidence" value="ECO:0007669"/>
    <property type="project" value="TreeGrafter"/>
</dbReference>
<feature type="compositionally biased region" description="Low complexity" evidence="5">
    <location>
        <begin position="603"/>
        <end position="614"/>
    </location>
</feature>
<evidence type="ECO:0000256" key="5">
    <source>
        <dbReference type="SAM" id="MobiDB-lite"/>
    </source>
</evidence>
<dbReference type="Pfam" id="PF05110">
    <property type="entry name" value="AF-4"/>
    <property type="match status" value="1"/>
</dbReference>
<keyword evidence="4" id="KW-0539">Nucleus</keyword>
<proteinExistence type="inferred from homology"/>
<evidence type="ECO:0000256" key="1">
    <source>
        <dbReference type="ARBA" id="ARBA00004123"/>
    </source>
</evidence>
<feature type="domain" description="AF4/FMR2 C-terminal homology" evidence="6">
    <location>
        <begin position="1002"/>
        <end position="1249"/>
    </location>
</feature>
<dbReference type="InterPro" id="IPR007797">
    <property type="entry name" value="AF4/FMR2"/>
</dbReference>
<feature type="region of interest" description="Disordered" evidence="5">
    <location>
        <begin position="492"/>
        <end position="573"/>
    </location>
</feature>
<feature type="region of interest" description="Disordered" evidence="5">
    <location>
        <begin position="1143"/>
        <end position="1173"/>
    </location>
</feature>
<feature type="region of interest" description="Disordered" evidence="5">
    <location>
        <begin position="589"/>
        <end position="1003"/>
    </location>
</feature>
<feature type="compositionally biased region" description="Basic and acidic residues" evidence="5">
    <location>
        <begin position="894"/>
        <end position="906"/>
    </location>
</feature>
<feature type="compositionally biased region" description="Low complexity" evidence="5">
    <location>
        <begin position="1147"/>
        <end position="1173"/>
    </location>
</feature>
<feature type="compositionally biased region" description="Basic and acidic residues" evidence="5">
    <location>
        <begin position="702"/>
        <end position="725"/>
    </location>
</feature>
<comment type="similarity">
    <text evidence="2">Belongs to the AF4 family.</text>
</comment>
<name>A0AAD5ABA0_SILAS</name>
<evidence type="ECO:0000313" key="7">
    <source>
        <dbReference type="EMBL" id="KAI5612770.1"/>
    </source>
</evidence>
<dbReference type="AlphaFoldDB" id="A0AAD5ABA0"/>
<feature type="compositionally biased region" description="Basic and acidic residues" evidence="5">
    <location>
        <begin position="840"/>
        <end position="853"/>
    </location>
</feature>
<feature type="compositionally biased region" description="Acidic residues" evidence="5">
    <location>
        <begin position="541"/>
        <end position="551"/>
    </location>
</feature>
<dbReference type="Gene3D" id="6.10.250.2670">
    <property type="match status" value="1"/>
</dbReference>
<evidence type="ECO:0000256" key="3">
    <source>
        <dbReference type="ARBA" id="ARBA00022553"/>
    </source>
</evidence>
<feature type="compositionally biased region" description="Polar residues" evidence="5">
    <location>
        <begin position="657"/>
        <end position="672"/>
    </location>
</feature>
<feature type="compositionally biased region" description="Basic and acidic residues" evidence="5">
    <location>
        <begin position="734"/>
        <end position="746"/>
    </location>
</feature>
<reference evidence="7" key="1">
    <citation type="submission" date="2018-07" db="EMBL/GenBank/DDBJ databases">
        <title>Comparative genomics of catfishes provides insights into carnivory and benthic adaptation.</title>
        <authorList>
            <person name="Zhang Y."/>
            <person name="Wang D."/>
            <person name="Peng Z."/>
            <person name="Zheng S."/>
            <person name="Shao F."/>
            <person name="Tao W."/>
        </authorList>
    </citation>
    <scope>NUCLEOTIDE SEQUENCE</scope>
    <source>
        <strain evidence="7">Chongqing</strain>
    </source>
</reference>
<dbReference type="InterPro" id="IPR043640">
    <property type="entry name" value="AF4/FMR2_CHD"/>
</dbReference>
<dbReference type="EMBL" id="MU563656">
    <property type="protein sequence ID" value="KAI5612770.1"/>
    <property type="molecule type" value="Genomic_DNA"/>
</dbReference>
<feature type="compositionally biased region" description="Polar residues" evidence="5">
    <location>
        <begin position="242"/>
        <end position="256"/>
    </location>
</feature>
<organism evidence="7 8">
    <name type="scientific">Silurus asotus</name>
    <name type="common">Amur catfish</name>
    <name type="synonym">Parasilurus asotus</name>
    <dbReference type="NCBI Taxonomy" id="30991"/>
    <lineage>
        <taxon>Eukaryota</taxon>
        <taxon>Metazoa</taxon>
        <taxon>Chordata</taxon>
        <taxon>Craniata</taxon>
        <taxon>Vertebrata</taxon>
        <taxon>Euteleostomi</taxon>
        <taxon>Actinopterygii</taxon>
        <taxon>Neopterygii</taxon>
        <taxon>Teleostei</taxon>
        <taxon>Ostariophysi</taxon>
        <taxon>Siluriformes</taxon>
        <taxon>Siluridae</taxon>
        <taxon>Silurus</taxon>
    </lineage>
</organism>
<protein>
    <submittedName>
        <fullName evidence="7">AF4/FMR2 family member 4 isoform X2</fullName>
    </submittedName>
</protein>